<reference evidence="2 3" key="1">
    <citation type="submission" date="2019-07" db="EMBL/GenBank/DDBJ databases">
        <title>Whole genome shotgun sequence of Halomonas halophila NBRC 102604.</title>
        <authorList>
            <person name="Hosoyama A."/>
            <person name="Uohara A."/>
            <person name="Ohji S."/>
            <person name="Ichikawa N."/>
        </authorList>
    </citation>
    <scope>NUCLEOTIDE SEQUENCE [LARGE SCALE GENOMIC DNA]</scope>
    <source>
        <strain evidence="2 3">NBRC 102604</strain>
    </source>
</reference>
<organism evidence="2 3">
    <name type="scientific">Halomonas halophila</name>
    <dbReference type="NCBI Taxonomy" id="29573"/>
    <lineage>
        <taxon>Bacteria</taxon>
        <taxon>Pseudomonadati</taxon>
        <taxon>Pseudomonadota</taxon>
        <taxon>Gammaproteobacteria</taxon>
        <taxon>Oceanospirillales</taxon>
        <taxon>Halomonadaceae</taxon>
        <taxon>Halomonas</taxon>
    </lineage>
</organism>
<dbReference type="EMBL" id="BJUS01000036">
    <property type="protein sequence ID" value="GEK74083.1"/>
    <property type="molecule type" value="Genomic_DNA"/>
</dbReference>
<keyword evidence="1" id="KW-1133">Transmembrane helix</keyword>
<evidence type="ECO:0000256" key="1">
    <source>
        <dbReference type="SAM" id="Phobius"/>
    </source>
</evidence>
<sequence>MTMTATPVARSARLIRRQMLRHNRFFGLHQLWFGLLLTPVMTYGLALFFDPTGWWLLGVGLLGALVLVELMFLPRRVVIHRLSAKESYDERVREALRHGVSLQEVKVVDREETP</sequence>
<feature type="transmembrane region" description="Helical" evidence="1">
    <location>
        <begin position="52"/>
        <end position="73"/>
    </location>
</feature>
<keyword evidence="1" id="KW-0472">Membrane</keyword>
<evidence type="ECO:0000313" key="3">
    <source>
        <dbReference type="Proteomes" id="UP000321121"/>
    </source>
</evidence>
<name>A0ABQ0U8M4_9GAMM</name>
<keyword evidence="3" id="KW-1185">Reference proteome</keyword>
<protein>
    <submittedName>
        <fullName evidence="2">Uncharacterized protein</fullName>
    </submittedName>
</protein>
<dbReference type="Proteomes" id="UP000321121">
    <property type="component" value="Unassembled WGS sequence"/>
</dbReference>
<gene>
    <name evidence="2" type="ORF">HHA04nite_26270</name>
</gene>
<comment type="caution">
    <text evidence="2">The sequence shown here is derived from an EMBL/GenBank/DDBJ whole genome shotgun (WGS) entry which is preliminary data.</text>
</comment>
<evidence type="ECO:0000313" key="2">
    <source>
        <dbReference type="EMBL" id="GEK74083.1"/>
    </source>
</evidence>
<proteinExistence type="predicted"/>
<dbReference type="RefSeq" id="WP_046078549.1">
    <property type="nucleotide sequence ID" value="NZ_BJUS01000036.1"/>
</dbReference>
<keyword evidence="1" id="KW-0812">Transmembrane</keyword>
<accession>A0ABQ0U8M4</accession>